<accession>A0A411YF78</accession>
<name>A0A411YF78_9ACTN</name>
<reference evidence="2 3" key="1">
    <citation type="submission" date="2019-01" db="EMBL/GenBank/DDBJ databases">
        <title>Egibacter rhizosphaerae EGI 80759T.</title>
        <authorList>
            <person name="Chen D.-D."/>
            <person name="Tian Y."/>
            <person name="Jiao J.-Y."/>
            <person name="Zhang X.-T."/>
            <person name="Zhang Y.-G."/>
            <person name="Zhang Y."/>
            <person name="Xiao M."/>
            <person name="Shu W.-S."/>
            <person name="Li W.-J."/>
        </authorList>
    </citation>
    <scope>NUCLEOTIDE SEQUENCE [LARGE SCALE GENOMIC DNA]</scope>
    <source>
        <strain evidence="2 3">EGI 80759</strain>
    </source>
</reference>
<proteinExistence type="predicted"/>
<dbReference type="RefSeq" id="WP_131154836.1">
    <property type="nucleotide sequence ID" value="NZ_CP036402.1"/>
</dbReference>
<dbReference type="SUPFAM" id="SSF51679">
    <property type="entry name" value="Bacterial luciferase-like"/>
    <property type="match status" value="1"/>
</dbReference>
<gene>
    <name evidence="2" type="ORF">ER308_09905</name>
</gene>
<evidence type="ECO:0000313" key="2">
    <source>
        <dbReference type="EMBL" id="QBI19839.1"/>
    </source>
</evidence>
<dbReference type="AlphaFoldDB" id="A0A411YF78"/>
<dbReference type="Gene3D" id="3.20.20.30">
    <property type="entry name" value="Luciferase-like domain"/>
    <property type="match status" value="1"/>
</dbReference>
<dbReference type="InterPro" id="IPR011251">
    <property type="entry name" value="Luciferase-like_dom"/>
</dbReference>
<dbReference type="EMBL" id="CP036402">
    <property type="protein sequence ID" value="QBI19839.1"/>
    <property type="molecule type" value="Genomic_DNA"/>
</dbReference>
<organism evidence="2 3">
    <name type="scientific">Egibacter rhizosphaerae</name>
    <dbReference type="NCBI Taxonomy" id="1670831"/>
    <lineage>
        <taxon>Bacteria</taxon>
        <taxon>Bacillati</taxon>
        <taxon>Actinomycetota</taxon>
        <taxon>Nitriliruptoria</taxon>
        <taxon>Egibacterales</taxon>
        <taxon>Egibacteraceae</taxon>
        <taxon>Egibacter</taxon>
    </lineage>
</organism>
<evidence type="ECO:0000313" key="3">
    <source>
        <dbReference type="Proteomes" id="UP000291469"/>
    </source>
</evidence>
<dbReference type="Pfam" id="PF00296">
    <property type="entry name" value="Bac_luciferase"/>
    <property type="match status" value="1"/>
</dbReference>
<evidence type="ECO:0000259" key="1">
    <source>
        <dbReference type="Pfam" id="PF00296"/>
    </source>
</evidence>
<dbReference type="InterPro" id="IPR051260">
    <property type="entry name" value="Diverse_substr_monoxygenases"/>
</dbReference>
<feature type="domain" description="Luciferase-like" evidence="1">
    <location>
        <begin position="15"/>
        <end position="229"/>
    </location>
</feature>
<sequence length="279" mass="29877">MKVGVGLPSCVPGCSPDVLVDWARAAEAGPFASLGTVDRVRYGNYEPLVALSAAAAVTSRIQLATSILISPLRETTTLAKQIASLDALAGGRLVLGVAVGARRDDYDEGEHPYEERGRRLDDQLRAFREVWEDPAVGPRVDGRDRPTVLVGGSSGPAMARMAREGDGFVHAGGPPRAFARAADQARAAWADLGRPGEPQLWGMAYFALGDAADRGREYLRDYYAFTGHFAERIAEGLLDTPLAVRELVEGYADAGCDHLILFPAVADRDQIDRLADCLG</sequence>
<dbReference type="PANTHER" id="PTHR30011">
    <property type="entry name" value="ALKANESULFONATE MONOOXYGENASE-RELATED"/>
    <property type="match status" value="1"/>
</dbReference>
<dbReference type="KEGG" id="erz:ER308_09905"/>
<dbReference type="Proteomes" id="UP000291469">
    <property type="component" value="Chromosome"/>
</dbReference>
<protein>
    <submittedName>
        <fullName evidence="2">LLM class flavin-dependent oxidoreductase</fullName>
    </submittedName>
</protein>
<dbReference type="OrthoDB" id="5723200at2"/>
<dbReference type="PANTHER" id="PTHR30011:SF32">
    <property type="entry name" value="CONSERVED PROTEIN"/>
    <property type="match status" value="1"/>
</dbReference>
<keyword evidence="3" id="KW-1185">Reference proteome</keyword>
<dbReference type="GO" id="GO:0016705">
    <property type="term" value="F:oxidoreductase activity, acting on paired donors, with incorporation or reduction of molecular oxygen"/>
    <property type="evidence" value="ECO:0007669"/>
    <property type="project" value="InterPro"/>
</dbReference>
<dbReference type="InterPro" id="IPR036661">
    <property type="entry name" value="Luciferase-like_sf"/>
</dbReference>